<dbReference type="SUPFAM" id="SSF55729">
    <property type="entry name" value="Acyl-CoA N-acyltransferases (Nat)"/>
    <property type="match status" value="1"/>
</dbReference>
<dbReference type="Proteomes" id="UP000433050">
    <property type="component" value="Unassembled WGS sequence"/>
</dbReference>
<evidence type="ECO:0000256" key="1">
    <source>
        <dbReference type="ARBA" id="ARBA00022679"/>
    </source>
</evidence>
<keyword evidence="1" id="KW-0808">Transferase</keyword>
<dbReference type="RefSeq" id="WP_159598850.1">
    <property type="nucleotide sequence ID" value="NZ_CACSAS010000001.1"/>
</dbReference>
<reference evidence="4 5" key="1">
    <citation type="submission" date="2019-12" db="EMBL/GenBank/DDBJ databases">
        <authorList>
            <person name="Reyes-Prieto M."/>
        </authorList>
    </citation>
    <scope>NUCLEOTIDE SEQUENCE [LARGE SCALE GENOMIC DNA]</scope>
    <source>
        <strain evidence="4">HF14-78462</strain>
    </source>
</reference>
<dbReference type="PANTHER" id="PTHR43800">
    <property type="entry name" value="PEPTIDYL-LYSINE N-ACETYLTRANSFERASE YJAB"/>
    <property type="match status" value="1"/>
</dbReference>
<evidence type="ECO:0000313" key="5">
    <source>
        <dbReference type="Proteomes" id="UP000433050"/>
    </source>
</evidence>
<dbReference type="EMBL" id="CACSAS010000001">
    <property type="protein sequence ID" value="CAA0097512.1"/>
    <property type="molecule type" value="Genomic_DNA"/>
</dbReference>
<organism evidence="4 5">
    <name type="scientific">Starkeya nomas</name>
    <dbReference type="NCBI Taxonomy" id="2666134"/>
    <lineage>
        <taxon>Bacteria</taxon>
        <taxon>Pseudomonadati</taxon>
        <taxon>Pseudomonadota</taxon>
        <taxon>Alphaproteobacteria</taxon>
        <taxon>Hyphomicrobiales</taxon>
        <taxon>Xanthobacteraceae</taxon>
        <taxon>Starkeya</taxon>
    </lineage>
</organism>
<dbReference type="AlphaFoldDB" id="A0A5S9P2X3"/>
<dbReference type="InterPro" id="IPR016181">
    <property type="entry name" value="Acyl_CoA_acyltransferase"/>
</dbReference>
<protein>
    <recommendedName>
        <fullName evidence="3">N-acetyltransferase domain-containing protein</fullName>
    </recommendedName>
</protein>
<name>A0A5S9P2X3_9HYPH</name>
<evidence type="ECO:0000259" key="3">
    <source>
        <dbReference type="PROSITE" id="PS51186"/>
    </source>
</evidence>
<dbReference type="InterPro" id="IPR000182">
    <property type="entry name" value="GNAT_dom"/>
</dbReference>
<dbReference type="Gene3D" id="3.40.630.30">
    <property type="match status" value="1"/>
</dbReference>
<evidence type="ECO:0000256" key="2">
    <source>
        <dbReference type="ARBA" id="ARBA00023315"/>
    </source>
</evidence>
<sequence>MTDTTDTSFPPTLNLDGYTPLPPGKIATIVTHLEITAQPSALREPPDSGLTLERVDAPDTGWYRDLFRRIGEPWLWYSRLRMDEAALRGVIADPEVAVHALRRNGADVGLMELDFRTPDDVELAFFGAVPELVGSGAGRFLMNRALALAFARRPRRVHVYTCTHDHPAALGFYIKAGFRAIGRSIEIADDPRLSGLLSREAAPHVPVID</sequence>
<dbReference type="Pfam" id="PF00583">
    <property type="entry name" value="Acetyltransf_1"/>
    <property type="match status" value="1"/>
</dbReference>
<keyword evidence="2" id="KW-0012">Acyltransferase</keyword>
<keyword evidence="5" id="KW-1185">Reference proteome</keyword>
<dbReference type="GO" id="GO:0016747">
    <property type="term" value="F:acyltransferase activity, transferring groups other than amino-acyl groups"/>
    <property type="evidence" value="ECO:0007669"/>
    <property type="project" value="InterPro"/>
</dbReference>
<dbReference type="PROSITE" id="PS51186">
    <property type="entry name" value="GNAT"/>
    <property type="match status" value="1"/>
</dbReference>
<proteinExistence type="predicted"/>
<dbReference type="CDD" id="cd04301">
    <property type="entry name" value="NAT_SF"/>
    <property type="match status" value="1"/>
</dbReference>
<dbReference type="PANTHER" id="PTHR43800:SF1">
    <property type="entry name" value="PEPTIDYL-LYSINE N-ACETYLTRANSFERASE YJAB"/>
    <property type="match status" value="1"/>
</dbReference>
<gene>
    <name evidence="4" type="ORF">STARVERO_02145</name>
</gene>
<evidence type="ECO:0000313" key="4">
    <source>
        <dbReference type="EMBL" id="CAA0097512.1"/>
    </source>
</evidence>
<accession>A0A5S9P2X3</accession>
<feature type="domain" description="N-acetyltransferase" evidence="3">
    <location>
        <begin position="50"/>
        <end position="203"/>
    </location>
</feature>